<evidence type="ECO:0000313" key="6">
    <source>
        <dbReference type="Proteomes" id="UP000183567"/>
    </source>
</evidence>
<keyword evidence="2" id="KW-0067">ATP-binding</keyword>
<protein>
    <submittedName>
        <fullName evidence="5">Uncharacterized protein</fullName>
    </submittedName>
</protein>
<comment type="caution">
    <text evidence="5">The sequence shown here is derived from an EMBL/GenBank/DDBJ whole genome shotgun (WGS) entry which is preliminary data.</text>
</comment>
<dbReference type="OrthoDB" id="5575062at2759"/>
<dbReference type="STRING" id="180088.A0A1J8Q1J0"/>
<feature type="non-terminal residue" evidence="5">
    <location>
        <position position="1"/>
    </location>
</feature>
<evidence type="ECO:0000313" key="5">
    <source>
        <dbReference type="EMBL" id="OJA14543.1"/>
    </source>
</evidence>
<keyword evidence="3" id="KW-0539">Nucleus</keyword>
<dbReference type="PANTHER" id="PTHR18937:SF172">
    <property type="entry name" value="STRUCTURAL MAINTENANCE OF CHROMOSOMES PROTEIN"/>
    <property type="match status" value="1"/>
</dbReference>
<dbReference type="EMBL" id="LVVM01003613">
    <property type="protein sequence ID" value="OJA14543.1"/>
    <property type="molecule type" value="Genomic_DNA"/>
</dbReference>
<name>A0A1J8Q1J0_9AGAM</name>
<sequence length="245" mass="27518">LLSWIRHPIAQYKYQPHVLIVFCIQLTLTTTTSSLQFRIIFHWPRLLCKRHASTEEQEEGISLLALRVKPTSVIQHAPPEEPSIPKFRLVIHRMVLINLKTYAGGQEVGPFHQMRQGKLSKLIYNPPGPDVYPVVQNSSLVVVLTTTKWNTSRYMLNPRSSTLAGSSTPPGARNRPHSQDFLILPGEVESMTQMKPKGTAEHDNRPLEYLGDIIGTAALKAPIETALAEVDLLTEERGRWPDCGS</sequence>
<gene>
    <name evidence="5" type="ORF">AZE42_03159</name>
</gene>
<keyword evidence="1" id="KW-0547">Nucleotide-binding</keyword>
<dbReference type="PANTHER" id="PTHR18937">
    <property type="entry name" value="STRUCTURAL MAINTENANCE OF CHROMOSOMES SMC FAMILY MEMBER"/>
    <property type="match status" value="1"/>
</dbReference>
<accession>A0A1J8Q1J0</accession>
<dbReference type="Proteomes" id="UP000183567">
    <property type="component" value="Unassembled WGS sequence"/>
</dbReference>
<keyword evidence="6" id="KW-1185">Reference proteome</keyword>
<organism evidence="5 6">
    <name type="scientific">Rhizopogon vesiculosus</name>
    <dbReference type="NCBI Taxonomy" id="180088"/>
    <lineage>
        <taxon>Eukaryota</taxon>
        <taxon>Fungi</taxon>
        <taxon>Dikarya</taxon>
        <taxon>Basidiomycota</taxon>
        <taxon>Agaricomycotina</taxon>
        <taxon>Agaricomycetes</taxon>
        <taxon>Agaricomycetidae</taxon>
        <taxon>Boletales</taxon>
        <taxon>Suillineae</taxon>
        <taxon>Rhizopogonaceae</taxon>
        <taxon>Rhizopogon</taxon>
    </lineage>
</organism>
<evidence type="ECO:0000256" key="1">
    <source>
        <dbReference type="ARBA" id="ARBA00022741"/>
    </source>
</evidence>
<evidence type="ECO:0000256" key="4">
    <source>
        <dbReference type="SAM" id="MobiDB-lite"/>
    </source>
</evidence>
<dbReference type="GO" id="GO:0000796">
    <property type="term" value="C:condensin complex"/>
    <property type="evidence" value="ECO:0007669"/>
    <property type="project" value="TreeGrafter"/>
</dbReference>
<proteinExistence type="predicted"/>
<evidence type="ECO:0000256" key="3">
    <source>
        <dbReference type="ARBA" id="ARBA00023242"/>
    </source>
</evidence>
<dbReference type="GO" id="GO:0005524">
    <property type="term" value="F:ATP binding"/>
    <property type="evidence" value="ECO:0007669"/>
    <property type="project" value="UniProtKB-KW"/>
</dbReference>
<dbReference type="AlphaFoldDB" id="A0A1J8Q1J0"/>
<feature type="region of interest" description="Disordered" evidence="4">
    <location>
        <begin position="158"/>
        <end position="177"/>
    </location>
</feature>
<evidence type="ECO:0000256" key="2">
    <source>
        <dbReference type="ARBA" id="ARBA00022840"/>
    </source>
</evidence>
<dbReference type="GO" id="GO:0007076">
    <property type="term" value="P:mitotic chromosome condensation"/>
    <property type="evidence" value="ECO:0007669"/>
    <property type="project" value="TreeGrafter"/>
</dbReference>
<reference evidence="5 6" key="1">
    <citation type="submission" date="2016-03" db="EMBL/GenBank/DDBJ databases">
        <title>Comparative genomics of the ectomycorrhizal sister species Rhizopogon vinicolor and Rhizopogon vesiculosus (Basidiomycota: Boletales) reveals a divergence of the mating type B locus.</title>
        <authorList>
            <person name="Mujic A.B."/>
            <person name="Kuo A."/>
            <person name="Tritt A."/>
            <person name="Lipzen A."/>
            <person name="Chen C."/>
            <person name="Johnson J."/>
            <person name="Sharma A."/>
            <person name="Barry K."/>
            <person name="Grigoriev I.V."/>
            <person name="Spatafora J.W."/>
        </authorList>
    </citation>
    <scope>NUCLEOTIDE SEQUENCE [LARGE SCALE GENOMIC DNA]</scope>
    <source>
        <strain evidence="5 6">AM-OR11-056</strain>
    </source>
</reference>
<feature type="compositionally biased region" description="Polar residues" evidence="4">
    <location>
        <begin position="158"/>
        <end position="169"/>
    </location>
</feature>